<protein>
    <submittedName>
        <fullName evidence="1">Uncharacterized protein</fullName>
    </submittedName>
</protein>
<reference evidence="1" key="1">
    <citation type="submission" date="2013-04" db="EMBL/GenBank/DDBJ databases">
        <authorList>
            <person name="Harkins D.M."/>
            <person name="Durkin A.S."/>
            <person name="Selengut J.D."/>
            <person name="Sanka R."/>
            <person name="DePew J."/>
            <person name="Purushe J."/>
            <person name="Ahmed A."/>
            <person name="van der Linden H."/>
            <person name="Goris M.G.A."/>
            <person name="Hartskeerl R.A."/>
            <person name="Vinetz J.M."/>
            <person name="Sutton G.G."/>
            <person name="Nelson W.C."/>
            <person name="Fouts D.E."/>
        </authorList>
    </citation>
    <scope>NUCLEOTIDE SEQUENCE [LARGE SCALE GENOMIC DNA]</scope>
    <source>
        <strain evidence="1">BUT 6</strain>
    </source>
</reference>
<comment type="caution">
    <text evidence="1">The sequence shown here is derived from an EMBL/GenBank/DDBJ whole genome shotgun (WGS) entry which is preliminary data.</text>
</comment>
<keyword evidence="2" id="KW-1185">Reference proteome</keyword>
<accession>S3VG91</accession>
<organism evidence="1 2">
    <name type="scientific">Leptospira fainei serovar Hurstbridge str. BUT 6</name>
    <dbReference type="NCBI Taxonomy" id="1193011"/>
    <lineage>
        <taxon>Bacteria</taxon>
        <taxon>Pseudomonadati</taxon>
        <taxon>Spirochaetota</taxon>
        <taxon>Spirochaetia</taxon>
        <taxon>Leptospirales</taxon>
        <taxon>Leptospiraceae</taxon>
        <taxon>Leptospira</taxon>
    </lineage>
</organism>
<sequence>MVPIYLKVFFVKIISRCYFIDKIKENKLIKYNCLNRKLNIKYLSNK</sequence>
<evidence type="ECO:0000313" key="1">
    <source>
        <dbReference type="EMBL" id="EPG75485.1"/>
    </source>
</evidence>
<dbReference type="Proteomes" id="UP000014540">
    <property type="component" value="Unassembled WGS sequence"/>
</dbReference>
<gene>
    <name evidence="1" type="ORF">LEP1GSC058_1917</name>
</gene>
<proteinExistence type="predicted"/>
<dbReference type="EMBL" id="AKWZ02000003">
    <property type="protein sequence ID" value="EPG75485.1"/>
    <property type="molecule type" value="Genomic_DNA"/>
</dbReference>
<name>S3VG91_9LEPT</name>
<dbReference type="AlphaFoldDB" id="S3VG91"/>
<evidence type="ECO:0000313" key="2">
    <source>
        <dbReference type="Proteomes" id="UP000014540"/>
    </source>
</evidence>